<reference evidence="2 3" key="1">
    <citation type="submission" date="2019-04" db="EMBL/GenBank/DDBJ databases">
        <authorList>
            <person name="Feng G."/>
            <person name="Zhang J."/>
            <person name="Zhu H."/>
        </authorList>
    </citation>
    <scope>NUCLEOTIDE SEQUENCE [LARGE SCALE GENOMIC DNA]</scope>
    <source>
        <strain evidence="2 3">9PBR-1</strain>
    </source>
</reference>
<dbReference type="AlphaFoldDB" id="A0A4Z0QHZ9"/>
<evidence type="ECO:0000313" key="2">
    <source>
        <dbReference type="EMBL" id="TGE28312.1"/>
    </source>
</evidence>
<keyword evidence="3" id="KW-1185">Reference proteome</keyword>
<feature type="compositionally biased region" description="Polar residues" evidence="1">
    <location>
        <begin position="11"/>
        <end position="25"/>
    </location>
</feature>
<gene>
    <name evidence="2" type="ORF">E5K02_02270</name>
</gene>
<dbReference type="EMBL" id="SRMB01000001">
    <property type="protein sequence ID" value="TGE28312.1"/>
    <property type="molecule type" value="Genomic_DNA"/>
</dbReference>
<sequence length="183" mass="20340">MKNVDGKLLTGKSSEQNATQLQTPDGTFLGEDHGEWGGKLVFQSAAKQTKPVPIKEGNIRLIFQANNCVYFIEGLAHMSLNAGALYQITGTAPAFTWTKLADFDDAPEAFAVVGNDVYIAQFHGFTILRNLQKEVIVKKTFWSSLYPNSVAVFNNNEVCIGLRGGYVRLNTQTKTFRFFQHMP</sequence>
<name>A0A4Z0QHZ9_9BACT</name>
<feature type="region of interest" description="Disordered" evidence="1">
    <location>
        <begin position="1"/>
        <end position="28"/>
    </location>
</feature>
<organism evidence="2 3">
    <name type="scientific">Hymenobacter metallicola</name>
    <dbReference type="NCBI Taxonomy" id="2563114"/>
    <lineage>
        <taxon>Bacteria</taxon>
        <taxon>Pseudomonadati</taxon>
        <taxon>Bacteroidota</taxon>
        <taxon>Cytophagia</taxon>
        <taxon>Cytophagales</taxon>
        <taxon>Hymenobacteraceae</taxon>
        <taxon>Hymenobacter</taxon>
    </lineage>
</organism>
<proteinExistence type="predicted"/>
<dbReference type="OrthoDB" id="2987994at2"/>
<comment type="caution">
    <text evidence="2">The sequence shown here is derived from an EMBL/GenBank/DDBJ whole genome shotgun (WGS) entry which is preliminary data.</text>
</comment>
<dbReference type="RefSeq" id="WP_135391683.1">
    <property type="nucleotide sequence ID" value="NZ_SRMB01000001.1"/>
</dbReference>
<evidence type="ECO:0000313" key="3">
    <source>
        <dbReference type="Proteomes" id="UP000298471"/>
    </source>
</evidence>
<dbReference type="Proteomes" id="UP000298471">
    <property type="component" value="Unassembled WGS sequence"/>
</dbReference>
<accession>A0A4Z0QHZ9</accession>
<evidence type="ECO:0000256" key="1">
    <source>
        <dbReference type="SAM" id="MobiDB-lite"/>
    </source>
</evidence>
<protein>
    <submittedName>
        <fullName evidence="2">Uncharacterized protein</fullName>
    </submittedName>
</protein>